<keyword evidence="3" id="KW-1185">Reference proteome</keyword>
<reference evidence="2 3" key="1">
    <citation type="submission" date="2020-02" db="EMBL/GenBank/DDBJ databases">
        <authorList>
            <person name="Ferguson B K."/>
        </authorList>
    </citation>
    <scope>NUCLEOTIDE SEQUENCE [LARGE SCALE GENOMIC DNA]</scope>
</reference>
<feature type="compositionally biased region" description="Polar residues" evidence="1">
    <location>
        <begin position="107"/>
        <end position="118"/>
    </location>
</feature>
<dbReference type="Proteomes" id="UP000479000">
    <property type="component" value="Unassembled WGS sequence"/>
</dbReference>
<evidence type="ECO:0000256" key="1">
    <source>
        <dbReference type="SAM" id="MobiDB-lite"/>
    </source>
</evidence>
<evidence type="ECO:0000313" key="3">
    <source>
        <dbReference type="Proteomes" id="UP000479000"/>
    </source>
</evidence>
<feature type="non-terminal residue" evidence="2">
    <location>
        <position position="132"/>
    </location>
</feature>
<sequence length="132" mass="14608">MDAACVSLVIGSGIGMIDGNRDKRSAGDEFADGRKKKLYSLMSYLTDGDAEDPAANRSIPLKNSEMESRARWGLIYAIEDRVETVHKKLSERQACGKRTVKRHNDNRSSAPSSRTNPGYASEDGFFSKDYVI</sequence>
<name>A0A6H5GTX1_9HEMI</name>
<gene>
    <name evidence="2" type="ORF">NTEN_LOCUS11538</name>
</gene>
<evidence type="ECO:0000313" key="2">
    <source>
        <dbReference type="EMBL" id="CAB0006061.1"/>
    </source>
</evidence>
<dbReference type="AlphaFoldDB" id="A0A6H5GTX1"/>
<organism evidence="2 3">
    <name type="scientific">Nesidiocoris tenuis</name>
    <dbReference type="NCBI Taxonomy" id="355587"/>
    <lineage>
        <taxon>Eukaryota</taxon>
        <taxon>Metazoa</taxon>
        <taxon>Ecdysozoa</taxon>
        <taxon>Arthropoda</taxon>
        <taxon>Hexapoda</taxon>
        <taxon>Insecta</taxon>
        <taxon>Pterygota</taxon>
        <taxon>Neoptera</taxon>
        <taxon>Paraneoptera</taxon>
        <taxon>Hemiptera</taxon>
        <taxon>Heteroptera</taxon>
        <taxon>Panheteroptera</taxon>
        <taxon>Cimicomorpha</taxon>
        <taxon>Miridae</taxon>
        <taxon>Dicyphina</taxon>
        <taxon>Nesidiocoris</taxon>
    </lineage>
</organism>
<feature type="region of interest" description="Disordered" evidence="1">
    <location>
        <begin position="93"/>
        <end position="132"/>
    </location>
</feature>
<accession>A0A6H5GTX1</accession>
<dbReference type="EMBL" id="CADCXU010017169">
    <property type="protein sequence ID" value="CAB0006061.1"/>
    <property type="molecule type" value="Genomic_DNA"/>
</dbReference>
<proteinExistence type="predicted"/>
<protein>
    <submittedName>
        <fullName evidence="2">Uncharacterized protein</fullName>
    </submittedName>
</protein>